<dbReference type="GO" id="GO:0032266">
    <property type="term" value="F:phosphatidylinositol-3-phosphate binding"/>
    <property type="evidence" value="ECO:0007669"/>
    <property type="project" value="TreeGrafter"/>
</dbReference>
<keyword evidence="1" id="KW-0479">Metal-binding</keyword>
<dbReference type="SMART" id="SM00064">
    <property type="entry name" value="FYVE"/>
    <property type="match status" value="2"/>
</dbReference>
<accession>A0A7M5WJA9</accession>
<evidence type="ECO:0000256" key="1">
    <source>
        <dbReference type="ARBA" id="ARBA00022723"/>
    </source>
</evidence>
<dbReference type="GO" id="GO:0005545">
    <property type="term" value="F:1-phosphatidylinositol binding"/>
    <property type="evidence" value="ECO:0007669"/>
    <property type="project" value="TreeGrafter"/>
</dbReference>
<dbReference type="GO" id="GO:0140042">
    <property type="term" value="P:lipid droplet formation"/>
    <property type="evidence" value="ECO:0007669"/>
    <property type="project" value="TreeGrafter"/>
</dbReference>
<dbReference type="Pfam" id="PF01363">
    <property type="entry name" value="FYVE"/>
    <property type="match status" value="2"/>
</dbReference>
<dbReference type="SUPFAM" id="SSF57903">
    <property type="entry name" value="FYVE/PHD zinc finger"/>
    <property type="match status" value="2"/>
</dbReference>
<evidence type="ECO:0000313" key="6">
    <source>
        <dbReference type="EnsemblMetazoa" id="CLYHEMP004049.1"/>
    </source>
</evidence>
<sequence length="561" mass="63462">MRLLMKILAVSDVVIYRTRAERLHSDMFTFLGDASEAYIKYFTKDLQSVQQRGHMENVPLCSLGPSIVIFQETHYTTPLGFENDPSEHDNSPEEILRSNFFNIGRNPAAFSSINYVGTRTTTQSTDFSILLNEVKKNLKNKTVRSARPVSVIFNALMFLNDKFGDDINDILPNSFPDEYFTCVSKCLSCSARCGKNMNHEKEEKEHRSEQKCTYQAQFDNKVYTCKACHEKGVESLVIPKTAETQDSPLVGLAKYAWSGYVLECPKCGVIYRSRQFWYGNGEVENFVRIEIKHVWPGTRLPNTSQNSARRILDGMMNLADAITNVSAKPTKAVTSWVTDKVAPTYWTPNYLIIDCAKCGHDFEETEKKHHCRACGRGYCDSCTQHRIPVPDRGWGDTPVRVCDDCFTKSGQVDQSSVQKNSIDISELLEAIDDDPEIDTGEMVAIKTAKNIPTRHPPEVLTTRKVTEQVQSTLSFLSSSLEYPLEYLVDSARPDYWVPDSKILNCHSCEMEFSKKDSKHHCRKCGKGFCDPCSKSRVPVPSRGWDYPVRVCNGCSLKKGPL</sequence>
<dbReference type="CDD" id="cd15734">
    <property type="entry name" value="FYVE_ZFYV1"/>
    <property type="match status" value="1"/>
</dbReference>
<keyword evidence="7" id="KW-1185">Reference proteome</keyword>
<dbReference type="AlphaFoldDB" id="A0A7M5WJA9"/>
<name>A0A7M5WJA9_9CNID</name>
<dbReference type="Gene3D" id="3.30.40.10">
    <property type="entry name" value="Zinc/RING finger domain, C3HC4 (zinc finger)"/>
    <property type="match status" value="2"/>
</dbReference>
<feature type="domain" description="FYVE-type" evidence="5">
    <location>
        <begin position="355"/>
        <end position="410"/>
    </location>
</feature>
<dbReference type="GeneID" id="136810454"/>
<evidence type="ECO:0000313" key="7">
    <source>
        <dbReference type="Proteomes" id="UP000594262"/>
    </source>
</evidence>
<evidence type="ECO:0000259" key="5">
    <source>
        <dbReference type="PROSITE" id="PS50178"/>
    </source>
</evidence>
<organism evidence="6 7">
    <name type="scientific">Clytia hemisphaerica</name>
    <dbReference type="NCBI Taxonomy" id="252671"/>
    <lineage>
        <taxon>Eukaryota</taxon>
        <taxon>Metazoa</taxon>
        <taxon>Cnidaria</taxon>
        <taxon>Hydrozoa</taxon>
        <taxon>Hydroidolina</taxon>
        <taxon>Leptothecata</taxon>
        <taxon>Obeliida</taxon>
        <taxon>Clytiidae</taxon>
        <taxon>Clytia</taxon>
    </lineage>
</organism>
<dbReference type="OrthoDB" id="68108at2759"/>
<dbReference type="GO" id="GO:0005811">
    <property type="term" value="C:lipid droplet"/>
    <property type="evidence" value="ECO:0007669"/>
    <property type="project" value="TreeGrafter"/>
</dbReference>
<dbReference type="PANTHER" id="PTHR46624">
    <property type="entry name" value="AGAP002036-PA"/>
    <property type="match status" value="1"/>
</dbReference>
<reference evidence="6" key="1">
    <citation type="submission" date="2021-01" db="UniProtKB">
        <authorList>
            <consortium name="EnsemblMetazoa"/>
        </authorList>
    </citation>
    <scope>IDENTIFICATION</scope>
</reference>
<dbReference type="EnsemblMetazoa" id="CLYHEMT004049.1">
    <property type="protein sequence ID" value="CLYHEMP004049.1"/>
    <property type="gene ID" value="CLYHEMG004049"/>
</dbReference>
<dbReference type="Proteomes" id="UP000594262">
    <property type="component" value="Unplaced"/>
</dbReference>
<dbReference type="GO" id="GO:0008270">
    <property type="term" value="F:zinc ion binding"/>
    <property type="evidence" value="ECO:0007669"/>
    <property type="project" value="UniProtKB-KW"/>
</dbReference>
<keyword evidence="3" id="KW-0862">Zinc</keyword>
<dbReference type="PANTHER" id="PTHR46624:SF4">
    <property type="entry name" value="FYVE-TYPE DOMAIN-CONTAINING PROTEIN"/>
    <property type="match status" value="1"/>
</dbReference>
<proteinExistence type="predicted"/>
<dbReference type="GO" id="GO:0043325">
    <property type="term" value="F:phosphatidylinositol-3,4-bisphosphate binding"/>
    <property type="evidence" value="ECO:0007669"/>
    <property type="project" value="TreeGrafter"/>
</dbReference>
<evidence type="ECO:0000256" key="3">
    <source>
        <dbReference type="ARBA" id="ARBA00022833"/>
    </source>
</evidence>
<keyword evidence="2 4" id="KW-0863">Zinc-finger</keyword>
<dbReference type="PROSITE" id="PS50178">
    <property type="entry name" value="ZF_FYVE"/>
    <property type="match status" value="2"/>
</dbReference>
<protein>
    <recommendedName>
        <fullName evidence="5">FYVE-type domain-containing protein</fullName>
    </recommendedName>
</protein>
<evidence type="ECO:0000256" key="2">
    <source>
        <dbReference type="ARBA" id="ARBA00022771"/>
    </source>
</evidence>
<dbReference type="InterPro" id="IPR000306">
    <property type="entry name" value="Znf_FYVE"/>
</dbReference>
<dbReference type="InterPro" id="IPR011011">
    <property type="entry name" value="Znf_FYVE_PHD"/>
</dbReference>
<dbReference type="RefSeq" id="XP_066923115.1">
    <property type="nucleotide sequence ID" value="XM_067067014.1"/>
</dbReference>
<dbReference type="GO" id="GO:0005547">
    <property type="term" value="F:phosphatidylinositol-3,4,5-trisphosphate binding"/>
    <property type="evidence" value="ECO:0007669"/>
    <property type="project" value="TreeGrafter"/>
</dbReference>
<dbReference type="InterPro" id="IPR013083">
    <property type="entry name" value="Znf_RING/FYVE/PHD"/>
</dbReference>
<evidence type="ECO:0000256" key="4">
    <source>
        <dbReference type="PROSITE-ProRule" id="PRU00091"/>
    </source>
</evidence>
<dbReference type="InterPro" id="IPR042427">
    <property type="entry name" value="ZFYV1"/>
</dbReference>
<feature type="domain" description="FYVE-type" evidence="5">
    <location>
        <begin position="499"/>
        <end position="559"/>
    </location>
</feature>
<dbReference type="InterPro" id="IPR017455">
    <property type="entry name" value="Znf_FYVE-rel"/>
</dbReference>